<evidence type="ECO:0000256" key="2">
    <source>
        <dbReference type="ARBA" id="ARBA00009748"/>
    </source>
</evidence>
<dbReference type="Pfam" id="PF14368">
    <property type="entry name" value="LTP_2"/>
    <property type="match status" value="1"/>
</dbReference>
<evidence type="ECO:0000259" key="11">
    <source>
        <dbReference type="SMART" id="SM00499"/>
    </source>
</evidence>
<dbReference type="GO" id="GO:0006869">
    <property type="term" value="P:lipid transport"/>
    <property type="evidence" value="ECO:0007669"/>
    <property type="project" value="InterPro"/>
</dbReference>
<dbReference type="GO" id="GO:0005886">
    <property type="term" value="C:plasma membrane"/>
    <property type="evidence" value="ECO:0007669"/>
    <property type="project" value="UniProtKB-SubCell"/>
</dbReference>
<sequence length="89" mass="9278">ECDNAKEKAECTESLVGLATCLPYVGGTAKSPTPDCCAGLKQLLKTNKKCLCVIIKDRNDPDLGLDINVTLALGLPTACNAPANISECP</sequence>
<keyword evidence="5" id="KW-0472">Membrane</keyword>
<dbReference type="Gene3D" id="1.10.110.10">
    <property type="entry name" value="Plant lipid-transfer and hydrophobic proteins"/>
    <property type="match status" value="1"/>
</dbReference>
<dbReference type="InterPro" id="IPR000528">
    <property type="entry name" value="Plant_nsLTP"/>
</dbReference>
<keyword evidence="5" id="KW-0336">GPI-anchor</keyword>
<keyword evidence="13" id="KW-1185">Reference proteome</keyword>
<dbReference type="InterPro" id="IPR036312">
    <property type="entry name" value="Bifun_inhib/LTP/seed_sf"/>
</dbReference>
<dbReference type="PRINTS" id="PR00382">
    <property type="entry name" value="LIPIDTRNSFER"/>
</dbReference>
<keyword evidence="10" id="KW-0449">Lipoprotein</keyword>
<keyword evidence="8" id="KW-1015">Disulfide bond</keyword>
<proteinExistence type="inferred from homology"/>
<dbReference type="eggNOG" id="ENOG502S0FC">
    <property type="taxonomic scope" value="Eukaryota"/>
</dbReference>
<keyword evidence="6" id="KW-0732">Signal</keyword>
<keyword evidence="9" id="KW-0325">Glycoprotein</keyword>
<dbReference type="SUPFAM" id="SSF47699">
    <property type="entry name" value="Bifunctional inhibitor/lipid-transfer protein/seed storage 2S albumin"/>
    <property type="match status" value="1"/>
</dbReference>
<feature type="non-terminal residue" evidence="12">
    <location>
        <position position="1"/>
    </location>
</feature>
<evidence type="ECO:0000256" key="1">
    <source>
        <dbReference type="ARBA" id="ARBA00004609"/>
    </source>
</evidence>
<evidence type="ECO:0000256" key="10">
    <source>
        <dbReference type="ARBA" id="ARBA00023288"/>
    </source>
</evidence>
<dbReference type="PANTHER" id="PTHR33044">
    <property type="entry name" value="BIFUNCTIONAL INHIBITOR/LIPID-TRANSFER PROTEIN/SEED STORAGE 2S ALBUMIN SUPERFAMILY PROTEIN-RELATED"/>
    <property type="match status" value="1"/>
</dbReference>
<evidence type="ECO:0000256" key="5">
    <source>
        <dbReference type="ARBA" id="ARBA00022622"/>
    </source>
</evidence>
<evidence type="ECO:0000256" key="7">
    <source>
        <dbReference type="ARBA" id="ARBA00023121"/>
    </source>
</evidence>
<dbReference type="STRING" id="4155.A0A022QEQ9"/>
<comment type="subcellular location">
    <subcellularLocation>
        <location evidence="1">Cell membrane</location>
        <topology evidence="1">Lipid-anchor</topology>
        <topology evidence="1">GPI-anchor</topology>
    </subcellularLocation>
</comment>
<organism evidence="12 13">
    <name type="scientific">Erythranthe guttata</name>
    <name type="common">Yellow monkey flower</name>
    <name type="synonym">Mimulus guttatus</name>
    <dbReference type="NCBI Taxonomy" id="4155"/>
    <lineage>
        <taxon>Eukaryota</taxon>
        <taxon>Viridiplantae</taxon>
        <taxon>Streptophyta</taxon>
        <taxon>Embryophyta</taxon>
        <taxon>Tracheophyta</taxon>
        <taxon>Spermatophyta</taxon>
        <taxon>Magnoliopsida</taxon>
        <taxon>eudicotyledons</taxon>
        <taxon>Gunneridae</taxon>
        <taxon>Pentapetalae</taxon>
        <taxon>asterids</taxon>
        <taxon>lamiids</taxon>
        <taxon>Lamiales</taxon>
        <taxon>Phrymaceae</taxon>
        <taxon>Erythranthe</taxon>
    </lineage>
</organism>
<keyword evidence="7" id="KW-0446">Lipid-binding</keyword>
<dbReference type="Proteomes" id="UP000030748">
    <property type="component" value="Unassembled WGS sequence"/>
</dbReference>
<keyword evidence="3" id="KW-0813">Transport</keyword>
<evidence type="ECO:0000256" key="6">
    <source>
        <dbReference type="ARBA" id="ARBA00022729"/>
    </source>
</evidence>
<feature type="non-terminal residue" evidence="12">
    <location>
        <position position="89"/>
    </location>
</feature>
<name>A0A022QEQ9_ERYGU</name>
<dbReference type="CDD" id="cd00010">
    <property type="entry name" value="AAI_LTSS"/>
    <property type="match status" value="1"/>
</dbReference>
<dbReference type="SMART" id="SM00499">
    <property type="entry name" value="AAI"/>
    <property type="match status" value="1"/>
</dbReference>
<evidence type="ECO:0000313" key="12">
    <source>
        <dbReference type="EMBL" id="EYU27162.1"/>
    </source>
</evidence>
<evidence type="ECO:0000256" key="3">
    <source>
        <dbReference type="ARBA" id="ARBA00022448"/>
    </source>
</evidence>
<dbReference type="InterPro" id="IPR043325">
    <property type="entry name" value="LTSS"/>
</dbReference>
<dbReference type="AlphaFoldDB" id="A0A022QEQ9"/>
<reference evidence="12 13" key="1">
    <citation type="journal article" date="2013" name="Proc. Natl. Acad. Sci. U.S.A.">
        <title>Fine-scale variation in meiotic recombination in Mimulus inferred from population shotgun sequencing.</title>
        <authorList>
            <person name="Hellsten U."/>
            <person name="Wright K.M."/>
            <person name="Jenkins J."/>
            <person name="Shu S."/>
            <person name="Yuan Y."/>
            <person name="Wessler S.R."/>
            <person name="Schmutz J."/>
            <person name="Willis J.H."/>
            <person name="Rokhsar D.S."/>
        </authorList>
    </citation>
    <scope>NUCLEOTIDE SEQUENCE [LARGE SCALE GENOMIC DNA]</scope>
    <source>
        <strain evidence="13">cv. DUN x IM62</strain>
    </source>
</reference>
<evidence type="ECO:0000256" key="8">
    <source>
        <dbReference type="ARBA" id="ARBA00023157"/>
    </source>
</evidence>
<dbReference type="EMBL" id="KI631506">
    <property type="protein sequence ID" value="EYU27162.1"/>
    <property type="molecule type" value="Genomic_DNA"/>
</dbReference>
<dbReference type="InterPro" id="IPR016140">
    <property type="entry name" value="Bifunc_inhib/LTP/seed_store"/>
</dbReference>
<evidence type="ECO:0000256" key="4">
    <source>
        <dbReference type="ARBA" id="ARBA00022475"/>
    </source>
</evidence>
<comment type="similarity">
    <text evidence="2">Belongs to the plant LTP family.</text>
</comment>
<dbReference type="GO" id="GO:0098552">
    <property type="term" value="C:side of membrane"/>
    <property type="evidence" value="ECO:0007669"/>
    <property type="project" value="UniProtKB-KW"/>
</dbReference>
<keyword evidence="4" id="KW-1003">Cell membrane</keyword>
<dbReference type="FunFam" id="1.10.110.10:FF:000001">
    <property type="entry name" value="Bifunctional inhibitor/lipid-transfer protein/seed storage 2S albumin superfamily protein"/>
    <property type="match status" value="1"/>
</dbReference>
<accession>A0A022QEQ9</accession>
<gene>
    <name evidence="12" type="ORF">MIMGU_mgv1a0260443mg</name>
</gene>
<protein>
    <recommendedName>
        <fullName evidence="11">Bifunctional inhibitor/plant lipid transfer protein/seed storage helical domain-containing protein</fullName>
    </recommendedName>
</protein>
<evidence type="ECO:0000256" key="9">
    <source>
        <dbReference type="ARBA" id="ARBA00023180"/>
    </source>
</evidence>
<evidence type="ECO:0000313" key="13">
    <source>
        <dbReference type="Proteomes" id="UP000030748"/>
    </source>
</evidence>
<feature type="domain" description="Bifunctional inhibitor/plant lipid transfer protein/seed storage helical" evidence="11">
    <location>
        <begin position="11"/>
        <end position="88"/>
    </location>
</feature>
<dbReference type="GO" id="GO:0008289">
    <property type="term" value="F:lipid binding"/>
    <property type="evidence" value="ECO:0007669"/>
    <property type="project" value="UniProtKB-KW"/>
</dbReference>